<reference evidence="2 3" key="1">
    <citation type="submission" date="2017-05" db="EMBL/GenBank/DDBJ databases">
        <authorList>
            <person name="Song R."/>
            <person name="Chenine A.L."/>
            <person name="Ruprecht R.M."/>
        </authorList>
    </citation>
    <scope>NUCLEOTIDE SEQUENCE [LARGE SCALE GENOMIC DNA]</scope>
    <source>
        <strain evidence="2 3">ARLG1955</strain>
    </source>
</reference>
<sequence length="221" mass="22946">MNAETIRRLENTIRLGRIKTVTPSSPFHTVTVNLGDIVTKELRLLNLRAGTDSTHDLPTKGEECIVLSPCGVIELGIVVVGLNNEDFPTPSQDPNIKLRVFEDGAVISYDTKNHSLQAILPTNATAILTAPGGLTVNGDTTINGNLITNGDSTTNGNVQTNGSTAMTGNNTVGGSQLVQGSSHSSGDFSTEGDVKAGEISLKLHKTSGVQSGGDTSGVPVP</sequence>
<dbReference type="RefSeq" id="WP_086375884.1">
    <property type="nucleotide sequence ID" value="NZ_NGIR01000020.1"/>
</dbReference>
<dbReference type="NCBIfam" id="TIGR01644">
    <property type="entry name" value="phage_P2_V"/>
    <property type="match status" value="1"/>
</dbReference>
<dbReference type="EMBL" id="NGIR01000020">
    <property type="protein sequence ID" value="OTU28910.1"/>
    <property type="molecule type" value="Genomic_DNA"/>
</dbReference>
<dbReference type="Gene3D" id="2.40.50.230">
    <property type="entry name" value="Gp5 N-terminal domain"/>
    <property type="match status" value="1"/>
</dbReference>
<comment type="caution">
    <text evidence="2">The sequence shown here is derived from an EMBL/GenBank/DDBJ whole genome shotgun (WGS) entry which is preliminary data.</text>
</comment>
<dbReference type="AlphaFoldDB" id="A0A242U957"/>
<accession>A0A242U957</accession>
<protein>
    <submittedName>
        <fullName evidence="2">Baseplate assembly protein</fullName>
    </submittedName>
</protein>
<dbReference type="InterPro" id="IPR037026">
    <property type="entry name" value="Vgr_OB-fold_dom_sf"/>
</dbReference>
<evidence type="ECO:0000313" key="3">
    <source>
        <dbReference type="Proteomes" id="UP000195162"/>
    </source>
</evidence>
<feature type="region of interest" description="Disordered" evidence="1">
    <location>
        <begin position="147"/>
        <end position="192"/>
    </location>
</feature>
<organism evidence="2 3">
    <name type="scientific">Acinetobacter pittii</name>
    <name type="common">Acinetobacter genomosp. 3</name>
    <dbReference type="NCBI Taxonomy" id="48296"/>
    <lineage>
        <taxon>Bacteria</taxon>
        <taxon>Pseudomonadati</taxon>
        <taxon>Pseudomonadota</taxon>
        <taxon>Gammaproteobacteria</taxon>
        <taxon>Moraxellales</taxon>
        <taxon>Moraxellaceae</taxon>
        <taxon>Acinetobacter</taxon>
        <taxon>Acinetobacter calcoaceticus/baumannii complex</taxon>
    </lineage>
</organism>
<feature type="compositionally biased region" description="Polar residues" evidence="1">
    <location>
        <begin position="147"/>
        <end position="188"/>
    </location>
</feature>
<proteinExistence type="predicted"/>
<evidence type="ECO:0000313" key="2">
    <source>
        <dbReference type="EMBL" id="OTU28910.1"/>
    </source>
</evidence>
<gene>
    <name evidence="2" type="ORF">CAT59_06825</name>
</gene>
<evidence type="ECO:0000256" key="1">
    <source>
        <dbReference type="SAM" id="MobiDB-lite"/>
    </source>
</evidence>
<dbReference type="InterPro" id="IPR013046">
    <property type="entry name" value="GpV/Gp45"/>
</dbReference>
<dbReference type="Gene3D" id="6.20.150.10">
    <property type="match status" value="1"/>
</dbReference>
<dbReference type="Proteomes" id="UP000195162">
    <property type="component" value="Unassembled WGS sequence"/>
</dbReference>
<name>A0A242U957_ACIPI</name>